<comment type="caution">
    <text evidence="1">The sequence shown here is derived from an EMBL/GenBank/DDBJ whole genome shotgun (WGS) entry which is preliminary data.</text>
</comment>
<evidence type="ECO:0000313" key="2">
    <source>
        <dbReference type="Proteomes" id="UP000029095"/>
    </source>
</evidence>
<gene>
    <name evidence="1" type="ORF">FM21_34015</name>
</gene>
<organism evidence="1 2">
    <name type="scientific">Streptomyces mutabilis</name>
    <dbReference type="NCBI Taxonomy" id="67332"/>
    <lineage>
        <taxon>Bacteria</taxon>
        <taxon>Bacillati</taxon>
        <taxon>Actinomycetota</taxon>
        <taxon>Actinomycetes</taxon>
        <taxon>Kitasatosporales</taxon>
        <taxon>Streptomycetaceae</taxon>
        <taxon>Streptomyces</taxon>
    </lineage>
</organism>
<reference evidence="1 2" key="1">
    <citation type="submission" date="2014-05" db="EMBL/GenBank/DDBJ databases">
        <title>Complete genome sequence of the Streptomyces mutabilis TRM45540.</title>
        <authorList>
            <person name="Luo X."/>
            <person name="Zhang L."/>
        </authorList>
    </citation>
    <scope>NUCLEOTIDE SEQUENCE [LARGE SCALE GENOMIC DNA]</scope>
    <source>
        <strain evidence="1 2">TRM45540</strain>
    </source>
</reference>
<accession>A0A086MR10</accession>
<dbReference type="AlphaFoldDB" id="A0A086MR10"/>
<proteinExistence type="predicted"/>
<dbReference type="HOGENOM" id="CLU_2604587_0_0_11"/>
<name>A0A086MR10_9ACTN</name>
<evidence type="ECO:0000313" key="1">
    <source>
        <dbReference type="EMBL" id="KFG71328.1"/>
    </source>
</evidence>
<dbReference type="RefSeq" id="WP_043385626.1">
    <property type="nucleotide sequence ID" value="NZ_KN039950.1"/>
</dbReference>
<dbReference type="EMBL" id="JNFQ01000007">
    <property type="protein sequence ID" value="KFG71328.1"/>
    <property type="molecule type" value="Genomic_DNA"/>
</dbReference>
<protein>
    <submittedName>
        <fullName evidence="1">Uncharacterized protein</fullName>
    </submittedName>
</protein>
<dbReference type="Proteomes" id="UP000029095">
    <property type="component" value="Unassembled WGS sequence"/>
</dbReference>
<keyword evidence="2" id="KW-1185">Reference proteome</keyword>
<dbReference type="STRING" id="1915400.FM21_34015"/>
<sequence>MIAFAVLASFVLLALGYAAGRLRPWKRFGMWAEDLLRPHHHKRWLGSRTREWALFAALAVTRPGAALGAWRKRRTTEAS</sequence>